<sequence>MVELAQLVEADKVYLICLPFVEVEFHELGITSCLAYKPGILFLSNIWN</sequence>
<dbReference type="Gramene" id="RZC69927">
    <property type="protein sequence ID" value="RZC69927"/>
    <property type="gene ID" value="C5167_033057"/>
</dbReference>
<dbReference type="AlphaFoldDB" id="A0A4Y7KAN1"/>
<accession>A0A4Y7KAN1</accession>
<gene>
    <name evidence="1" type="ORF">C5167_033057</name>
</gene>
<evidence type="ECO:0000313" key="1">
    <source>
        <dbReference type="EMBL" id="RZC69927.1"/>
    </source>
</evidence>
<reference evidence="1 2" key="1">
    <citation type="journal article" date="2018" name="Science">
        <title>The opium poppy genome and morphinan production.</title>
        <authorList>
            <person name="Guo L."/>
            <person name="Winzer T."/>
            <person name="Yang X."/>
            <person name="Li Y."/>
            <person name="Ning Z."/>
            <person name="He Z."/>
            <person name="Teodor R."/>
            <person name="Lu Y."/>
            <person name="Bowser T.A."/>
            <person name="Graham I.A."/>
            <person name="Ye K."/>
        </authorList>
    </citation>
    <scope>NUCLEOTIDE SEQUENCE [LARGE SCALE GENOMIC DNA]</scope>
    <source>
        <strain evidence="2">cv. HN1</strain>
        <tissue evidence="1">Leaves</tissue>
    </source>
</reference>
<proteinExistence type="predicted"/>
<name>A0A4Y7KAN1_PAPSO</name>
<evidence type="ECO:0000313" key="2">
    <source>
        <dbReference type="Proteomes" id="UP000316621"/>
    </source>
</evidence>
<keyword evidence="2" id="KW-1185">Reference proteome</keyword>
<dbReference type="EMBL" id="CM010721">
    <property type="protein sequence ID" value="RZC69927.1"/>
    <property type="molecule type" value="Genomic_DNA"/>
</dbReference>
<organism evidence="1 2">
    <name type="scientific">Papaver somniferum</name>
    <name type="common">Opium poppy</name>
    <dbReference type="NCBI Taxonomy" id="3469"/>
    <lineage>
        <taxon>Eukaryota</taxon>
        <taxon>Viridiplantae</taxon>
        <taxon>Streptophyta</taxon>
        <taxon>Embryophyta</taxon>
        <taxon>Tracheophyta</taxon>
        <taxon>Spermatophyta</taxon>
        <taxon>Magnoliopsida</taxon>
        <taxon>Ranunculales</taxon>
        <taxon>Papaveraceae</taxon>
        <taxon>Papaveroideae</taxon>
        <taxon>Papaver</taxon>
    </lineage>
</organism>
<dbReference type="Proteomes" id="UP000316621">
    <property type="component" value="Chromosome 7"/>
</dbReference>
<protein>
    <submittedName>
        <fullName evidence="1">Uncharacterized protein</fullName>
    </submittedName>
</protein>